<dbReference type="InterPro" id="IPR050515">
    <property type="entry name" value="Beta-lactam/transpept"/>
</dbReference>
<sequence>PRRLEPAVVRALRALMPAVVVEGTASAVSFPSGTAGKTGTAEYGTGKEPPSHAWFIGYRGDLAFSVVVEGGGAGSKVAAPVAARFLKALS</sequence>
<comment type="caution">
    <text evidence="2">The sequence shown here is derived from an EMBL/GenBank/DDBJ whole genome shotgun (WGS) entry which is preliminary data.</text>
</comment>
<protein>
    <submittedName>
        <fullName evidence="2">Penicillin-binding transpeptidase domain-containing protein</fullName>
    </submittedName>
</protein>
<feature type="non-terminal residue" evidence="2">
    <location>
        <position position="1"/>
    </location>
</feature>
<feature type="domain" description="Penicillin-binding protein transpeptidase" evidence="1">
    <location>
        <begin position="7"/>
        <end position="86"/>
    </location>
</feature>
<dbReference type="InterPro" id="IPR012338">
    <property type="entry name" value="Beta-lactam/transpept-like"/>
</dbReference>
<dbReference type="PANTHER" id="PTHR30627">
    <property type="entry name" value="PEPTIDOGLYCAN D,D-TRANSPEPTIDASE"/>
    <property type="match status" value="1"/>
</dbReference>
<gene>
    <name evidence="2" type="ORF">ACFQ08_37850</name>
</gene>
<name>A0ABW3E2M7_9ACTN</name>
<dbReference type="PANTHER" id="PTHR30627:SF24">
    <property type="entry name" value="PENICILLIN-BINDING PROTEIN 4B"/>
    <property type="match status" value="1"/>
</dbReference>
<evidence type="ECO:0000259" key="1">
    <source>
        <dbReference type="Pfam" id="PF00905"/>
    </source>
</evidence>
<accession>A0ABW3E2M7</accession>
<dbReference type="Proteomes" id="UP001597024">
    <property type="component" value="Unassembled WGS sequence"/>
</dbReference>
<dbReference type="EMBL" id="JBHTHX010002373">
    <property type="protein sequence ID" value="MFD0890340.1"/>
    <property type="molecule type" value="Genomic_DNA"/>
</dbReference>
<proteinExistence type="predicted"/>
<dbReference type="Gene3D" id="3.40.710.10">
    <property type="entry name" value="DD-peptidase/beta-lactamase superfamily"/>
    <property type="match status" value="1"/>
</dbReference>
<dbReference type="SUPFAM" id="SSF56601">
    <property type="entry name" value="beta-lactamase/transpeptidase-like"/>
    <property type="match status" value="1"/>
</dbReference>
<keyword evidence="3" id="KW-1185">Reference proteome</keyword>
<evidence type="ECO:0000313" key="3">
    <source>
        <dbReference type="Proteomes" id="UP001597024"/>
    </source>
</evidence>
<reference evidence="3" key="1">
    <citation type="journal article" date="2019" name="Int. J. Syst. Evol. Microbiol.">
        <title>The Global Catalogue of Microorganisms (GCM) 10K type strain sequencing project: providing services to taxonomists for standard genome sequencing and annotation.</title>
        <authorList>
            <consortium name="The Broad Institute Genomics Platform"/>
            <consortium name="The Broad Institute Genome Sequencing Center for Infectious Disease"/>
            <person name="Wu L."/>
            <person name="Ma J."/>
        </authorList>
    </citation>
    <scope>NUCLEOTIDE SEQUENCE [LARGE SCALE GENOMIC DNA]</scope>
    <source>
        <strain evidence="3">CCUG 62974</strain>
    </source>
</reference>
<evidence type="ECO:0000313" key="2">
    <source>
        <dbReference type="EMBL" id="MFD0890340.1"/>
    </source>
</evidence>
<organism evidence="2 3">
    <name type="scientific">Streptosporangium algeriense</name>
    <dbReference type="NCBI Taxonomy" id="1682748"/>
    <lineage>
        <taxon>Bacteria</taxon>
        <taxon>Bacillati</taxon>
        <taxon>Actinomycetota</taxon>
        <taxon>Actinomycetes</taxon>
        <taxon>Streptosporangiales</taxon>
        <taxon>Streptosporangiaceae</taxon>
        <taxon>Streptosporangium</taxon>
    </lineage>
</organism>
<dbReference type="InterPro" id="IPR001460">
    <property type="entry name" value="PCN-bd_Tpept"/>
</dbReference>
<dbReference type="Pfam" id="PF00905">
    <property type="entry name" value="Transpeptidase"/>
    <property type="match status" value="1"/>
</dbReference>